<accession>A0ABR1SCW9</accession>
<feature type="compositionally biased region" description="Low complexity" evidence="1">
    <location>
        <begin position="181"/>
        <end position="194"/>
    </location>
</feature>
<feature type="chain" id="PRO_5045279801" evidence="2">
    <location>
        <begin position="18"/>
        <end position="499"/>
    </location>
</feature>
<comment type="caution">
    <text evidence="3">The sequence shown here is derived from an EMBL/GenBank/DDBJ whole genome shotgun (WGS) entry which is preliminary data.</text>
</comment>
<keyword evidence="2" id="KW-0732">Signal</keyword>
<reference evidence="3 4" key="1">
    <citation type="submission" date="2023-01" db="EMBL/GenBank/DDBJ databases">
        <title>Analysis of 21 Apiospora genomes using comparative genomics revels a genus with tremendous synthesis potential of carbohydrate active enzymes and secondary metabolites.</title>
        <authorList>
            <person name="Sorensen T."/>
        </authorList>
    </citation>
    <scope>NUCLEOTIDE SEQUENCE [LARGE SCALE GENOMIC DNA]</scope>
    <source>
        <strain evidence="3 4">CBS 33761</strain>
    </source>
</reference>
<evidence type="ECO:0000313" key="3">
    <source>
        <dbReference type="EMBL" id="KAK8029665.1"/>
    </source>
</evidence>
<feature type="region of interest" description="Disordered" evidence="1">
    <location>
        <begin position="157"/>
        <end position="197"/>
    </location>
</feature>
<evidence type="ECO:0000256" key="1">
    <source>
        <dbReference type="SAM" id="MobiDB-lite"/>
    </source>
</evidence>
<evidence type="ECO:0000313" key="4">
    <source>
        <dbReference type="Proteomes" id="UP001444661"/>
    </source>
</evidence>
<keyword evidence="4" id="KW-1185">Reference proteome</keyword>
<organism evidence="3 4">
    <name type="scientific">Apiospora rasikravindrae</name>
    <dbReference type="NCBI Taxonomy" id="990691"/>
    <lineage>
        <taxon>Eukaryota</taxon>
        <taxon>Fungi</taxon>
        <taxon>Dikarya</taxon>
        <taxon>Ascomycota</taxon>
        <taxon>Pezizomycotina</taxon>
        <taxon>Sordariomycetes</taxon>
        <taxon>Xylariomycetidae</taxon>
        <taxon>Amphisphaeriales</taxon>
        <taxon>Apiosporaceae</taxon>
        <taxon>Apiospora</taxon>
    </lineage>
</organism>
<sequence length="499" mass="50918">MFSSSLLVALFAGVATSLPNDISARTLGGNPFNAFCTLDECLVKVVASGLPIPSKALDDCSAFLQKTVTLSAAATVTSFVTPSQGAVTVTVTRTLPASGTTLQVTSTFVDNAGETDTVTSTVEETSTALSTDRVTTTQVDVATVTVTATSTALQATVTAPGKRQVGRDQPRAKGRCRHQQSSSSSLSTSSTTSSGDVPLPSGCVDEAQYSSACSCAYATAITVTEPAPTAAVTVFVTQDAVEQVTVTATATVSNGEVLTETDVLSTTQTSTSTEFVTATTTETNVVGATTTETDGATLASTATVTTTAVVAAPAGPSCPPVPSSCPPPTFYLQIADGTGAGQYLTDQGQLNPIIPSFLFGMDDKTMASKFTIDSAGVLVELASPFIAGGPVYFQTNGFGTDSEAFLGTFEDQGFIDPSYQKLHVRAEADPSSGSGSDPVCGPGCPVPSGSLVLDAPGLNMGYNTLLYCNGFIEITVNGRTTCTRGVNVSNRESLIIVPA</sequence>
<dbReference type="Proteomes" id="UP001444661">
    <property type="component" value="Unassembled WGS sequence"/>
</dbReference>
<name>A0ABR1SCW9_9PEZI</name>
<gene>
    <name evidence="3" type="ORF">PG993_010956</name>
</gene>
<feature type="signal peptide" evidence="2">
    <location>
        <begin position="1"/>
        <end position="17"/>
    </location>
</feature>
<evidence type="ECO:0000256" key="2">
    <source>
        <dbReference type="SAM" id="SignalP"/>
    </source>
</evidence>
<dbReference type="EMBL" id="JAQQWK010000010">
    <property type="protein sequence ID" value="KAK8029665.1"/>
    <property type="molecule type" value="Genomic_DNA"/>
</dbReference>
<protein>
    <submittedName>
        <fullName evidence="3">Uncharacterized protein</fullName>
    </submittedName>
</protein>
<proteinExistence type="predicted"/>